<dbReference type="AlphaFoldDB" id="A0A261GAU1"/>
<dbReference type="PANTHER" id="PTHR22916">
    <property type="entry name" value="GLYCOSYLTRANSFERASE"/>
    <property type="match status" value="1"/>
</dbReference>
<dbReference type="OrthoDB" id="153025at2"/>
<keyword evidence="2" id="KW-0808">Transferase</keyword>
<dbReference type="GO" id="GO:0016740">
    <property type="term" value="F:transferase activity"/>
    <property type="evidence" value="ECO:0007669"/>
    <property type="project" value="UniProtKB-KW"/>
</dbReference>
<reference evidence="2 4" key="1">
    <citation type="journal article" date="2017" name="BMC Genomics">
        <title>Comparative genomic and phylogenomic analyses of the Bifidobacteriaceae family.</title>
        <authorList>
            <person name="Lugli G.A."/>
            <person name="Milani C."/>
            <person name="Turroni F."/>
            <person name="Duranti S."/>
            <person name="Mancabelli L."/>
            <person name="Mangifesta M."/>
            <person name="Ferrario C."/>
            <person name="Modesto M."/>
            <person name="Mattarelli P."/>
            <person name="Jiri K."/>
            <person name="van Sinderen D."/>
            <person name="Ventura M."/>
        </authorList>
    </citation>
    <scope>NUCLEOTIDE SEQUENCE [LARGE SCALE GENOMIC DNA]</scope>
    <source>
        <strain evidence="2 4">DSM 100216</strain>
    </source>
</reference>
<name>A0A261GAU1_9BIFI</name>
<dbReference type="EMBL" id="MWWZ01000005">
    <property type="protein sequence ID" value="OZG68551.1"/>
    <property type="molecule type" value="Genomic_DNA"/>
</dbReference>
<dbReference type="PANTHER" id="PTHR22916:SF65">
    <property type="entry name" value="SLR1065 PROTEIN"/>
    <property type="match status" value="1"/>
</dbReference>
<feature type="domain" description="Glycosyltransferase 2-like" evidence="1">
    <location>
        <begin position="6"/>
        <end position="121"/>
    </location>
</feature>
<accession>A0A261GAU1</accession>
<organism evidence="2 4">
    <name type="scientific">Bifidobacterium eulemuris</name>
    <dbReference type="NCBI Taxonomy" id="1765219"/>
    <lineage>
        <taxon>Bacteria</taxon>
        <taxon>Bacillati</taxon>
        <taxon>Actinomycetota</taxon>
        <taxon>Actinomycetes</taxon>
        <taxon>Bifidobacteriales</taxon>
        <taxon>Bifidobacteriaceae</taxon>
        <taxon>Bifidobacterium</taxon>
    </lineage>
</organism>
<dbReference type="RefSeq" id="WP_094636494.1">
    <property type="nucleotide sequence ID" value="NZ_CP062938.1"/>
</dbReference>
<dbReference type="KEGG" id="beu:BE0216_09710"/>
<sequence length="314" mass="36134">MTKAISLIVPCYNGEEYISRFLDSLLAQTYPDIKLIFVNDGSTDGTKEILDSYQPLFKKRGYQILYLSQPNKGQAAAINLGLQKLTTPYVMWMDADDILMPDAVAEKINFLERHPDCGFAVCQGLIVNDKDPTTTCSTQQRVEPSTSDDPFFSDLIYERNCVFTPAAYIARTDILHKAIPTMHIYEYREGQNWQLLLPISFISKCGYIQKPLYKYVVRENSHSHMPRTYDDLISRQEGLFTALEQTITSIPQMDDKDKSAWIKMARLKCMRTKCNYALRNFQPVDFLIYGIKTFVLEISRPPEQQLPNHACDIY</sequence>
<dbReference type="SUPFAM" id="SSF53448">
    <property type="entry name" value="Nucleotide-diphospho-sugar transferases"/>
    <property type="match status" value="1"/>
</dbReference>
<gene>
    <name evidence="3" type="ORF">BE0216_09710</name>
    <name evidence="2" type="ORF">BEUL_0861</name>
</gene>
<dbReference type="CDD" id="cd00761">
    <property type="entry name" value="Glyco_tranf_GTA_type"/>
    <property type="match status" value="1"/>
</dbReference>
<dbReference type="Proteomes" id="UP000216057">
    <property type="component" value="Unassembled WGS sequence"/>
</dbReference>
<evidence type="ECO:0000313" key="3">
    <source>
        <dbReference type="EMBL" id="QOL32681.1"/>
    </source>
</evidence>
<keyword evidence="5" id="KW-1185">Reference proteome</keyword>
<dbReference type="Gene3D" id="3.90.550.10">
    <property type="entry name" value="Spore Coat Polysaccharide Biosynthesis Protein SpsA, Chain A"/>
    <property type="match status" value="1"/>
</dbReference>
<evidence type="ECO:0000313" key="4">
    <source>
        <dbReference type="Proteomes" id="UP000216057"/>
    </source>
</evidence>
<dbReference type="Pfam" id="PF00535">
    <property type="entry name" value="Glycos_transf_2"/>
    <property type="match status" value="1"/>
</dbReference>
<proteinExistence type="predicted"/>
<evidence type="ECO:0000313" key="5">
    <source>
        <dbReference type="Proteomes" id="UP000593943"/>
    </source>
</evidence>
<protein>
    <submittedName>
        <fullName evidence="2">Family 2 glycosyl transferase</fullName>
    </submittedName>
    <submittedName>
        <fullName evidence="3">Glycosyltransferase family 2 protein</fullName>
    </submittedName>
</protein>
<dbReference type="InterPro" id="IPR001173">
    <property type="entry name" value="Glyco_trans_2-like"/>
</dbReference>
<evidence type="ECO:0000313" key="2">
    <source>
        <dbReference type="EMBL" id="OZG68551.1"/>
    </source>
</evidence>
<dbReference type="InterPro" id="IPR029044">
    <property type="entry name" value="Nucleotide-diphossugar_trans"/>
</dbReference>
<dbReference type="EMBL" id="CP062938">
    <property type="protein sequence ID" value="QOL32681.1"/>
    <property type="molecule type" value="Genomic_DNA"/>
</dbReference>
<evidence type="ECO:0000259" key="1">
    <source>
        <dbReference type="Pfam" id="PF00535"/>
    </source>
</evidence>
<reference evidence="3 5" key="2">
    <citation type="submission" date="2020-10" db="EMBL/GenBank/DDBJ databases">
        <title>Genome sequencing of Bifidobacterium eulemuris_DSMZ_100216.</title>
        <authorList>
            <person name="Kim J."/>
        </authorList>
    </citation>
    <scope>NUCLEOTIDE SEQUENCE [LARGE SCALE GENOMIC DNA]</scope>
    <source>
        <strain evidence="3 5">DSM 100216</strain>
    </source>
</reference>
<dbReference type="Proteomes" id="UP000593943">
    <property type="component" value="Chromosome"/>
</dbReference>